<evidence type="ECO:0000313" key="3">
    <source>
        <dbReference type="Proteomes" id="UP000254519"/>
    </source>
</evidence>
<dbReference type="RefSeq" id="WP_166739557.1">
    <property type="nucleotide sequence ID" value="NZ_CP038012.1"/>
</dbReference>
<keyword evidence="3" id="KW-1185">Reference proteome</keyword>
<name>A0A380BCR1_SPOPA</name>
<accession>A0A380BCR1</accession>
<organism evidence="2 3">
    <name type="scientific">Sporosarcina pasteurii</name>
    <name type="common">Bacillus pasteurii</name>
    <dbReference type="NCBI Taxonomy" id="1474"/>
    <lineage>
        <taxon>Bacteria</taxon>
        <taxon>Bacillati</taxon>
        <taxon>Bacillota</taxon>
        <taxon>Bacilli</taxon>
        <taxon>Bacillales</taxon>
        <taxon>Caryophanaceae</taxon>
        <taxon>Sporosarcina</taxon>
    </lineage>
</organism>
<dbReference type="Proteomes" id="UP000254519">
    <property type="component" value="Unassembled WGS sequence"/>
</dbReference>
<feature type="coiled-coil region" evidence="1">
    <location>
        <begin position="8"/>
        <end position="35"/>
    </location>
</feature>
<dbReference type="AlphaFoldDB" id="A0A380BCR1"/>
<reference evidence="2 3" key="1">
    <citation type="submission" date="2018-06" db="EMBL/GenBank/DDBJ databases">
        <authorList>
            <consortium name="Pathogen Informatics"/>
            <person name="Doyle S."/>
        </authorList>
    </citation>
    <scope>NUCLEOTIDE SEQUENCE [LARGE SCALE GENOMIC DNA]</scope>
    <source>
        <strain evidence="3">ATCC 11859 / DSM 33 / NCIB 8841 / NCTC 4822</strain>
    </source>
</reference>
<evidence type="ECO:0000256" key="1">
    <source>
        <dbReference type="SAM" id="Coils"/>
    </source>
</evidence>
<proteinExistence type="predicted"/>
<keyword evidence="1" id="KW-0175">Coiled coil</keyword>
<evidence type="ECO:0000313" key="2">
    <source>
        <dbReference type="EMBL" id="SUI99126.1"/>
    </source>
</evidence>
<gene>
    <name evidence="2" type="ORF">NCTC4822_00462</name>
</gene>
<protein>
    <submittedName>
        <fullName evidence="2">Uncharacterized protein</fullName>
    </submittedName>
</protein>
<dbReference type="EMBL" id="UGYZ01000002">
    <property type="protein sequence ID" value="SUI99126.1"/>
    <property type="molecule type" value="Genomic_DNA"/>
</dbReference>
<sequence length="52" mass="6569">MHRINKEILRMELQISELIRMVANLNERLRELEDVQERRMYLKMHRSFDKVR</sequence>